<dbReference type="EMBL" id="FOFO01000012">
    <property type="protein sequence ID" value="SEP96301.1"/>
    <property type="molecule type" value="Genomic_DNA"/>
</dbReference>
<keyword evidence="2" id="KW-1003">Cell membrane</keyword>
<sequence length="123" mass="13227">MINRTAGLVLGLQLAVAVAGWLIAFGLAGPQAAWSALTGGMISVLSTAYFALRVFSGRRGKPAKVIVKSFYVGEAQKILLTVILFVVAIVWLKVDFLPMFLTYMAGFMAFWLALLPMLSGANE</sequence>
<accession>A0A1H9C5N5</accession>
<dbReference type="RefSeq" id="WP_238375883.1">
    <property type="nucleotide sequence ID" value="NZ_FOFO01000012.1"/>
</dbReference>
<keyword evidence="5 6" id="KW-0472">Membrane</keyword>
<keyword evidence="8" id="KW-1185">Reference proteome</keyword>
<feature type="transmembrane region" description="Helical" evidence="6">
    <location>
        <begin position="77"/>
        <end position="94"/>
    </location>
</feature>
<dbReference type="GO" id="GO:0005886">
    <property type="term" value="C:plasma membrane"/>
    <property type="evidence" value="ECO:0007669"/>
    <property type="project" value="UniProtKB-SubCell"/>
</dbReference>
<dbReference type="STRING" id="867345.SAMN05421693_11253"/>
<reference evidence="7 8" key="1">
    <citation type="submission" date="2016-10" db="EMBL/GenBank/DDBJ databases">
        <authorList>
            <person name="de Groot N.N."/>
        </authorList>
    </citation>
    <scope>NUCLEOTIDE SEQUENCE [LARGE SCALE GENOMIC DNA]</scope>
    <source>
        <strain evidence="7 8">B7-7</strain>
    </source>
</reference>
<keyword evidence="3 6" id="KW-0812">Transmembrane</keyword>
<evidence type="ECO:0000256" key="5">
    <source>
        <dbReference type="ARBA" id="ARBA00023136"/>
    </source>
</evidence>
<comment type="subcellular location">
    <subcellularLocation>
        <location evidence="1">Cell membrane</location>
        <topology evidence="1">Multi-pass membrane protein</topology>
    </subcellularLocation>
</comment>
<gene>
    <name evidence="7" type="ORF">SAMN05421693_11253</name>
</gene>
<evidence type="ECO:0000256" key="4">
    <source>
        <dbReference type="ARBA" id="ARBA00022989"/>
    </source>
</evidence>
<evidence type="ECO:0000313" key="8">
    <source>
        <dbReference type="Proteomes" id="UP000199496"/>
    </source>
</evidence>
<organism evidence="7 8">
    <name type="scientific">Ectothiorhodospira magna</name>
    <dbReference type="NCBI Taxonomy" id="867345"/>
    <lineage>
        <taxon>Bacteria</taxon>
        <taxon>Pseudomonadati</taxon>
        <taxon>Pseudomonadota</taxon>
        <taxon>Gammaproteobacteria</taxon>
        <taxon>Chromatiales</taxon>
        <taxon>Ectothiorhodospiraceae</taxon>
        <taxon>Ectothiorhodospira</taxon>
    </lineage>
</organism>
<feature type="transmembrane region" description="Helical" evidence="6">
    <location>
        <begin position="7"/>
        <end position="28"/>
    </location>
</feature>
<name>A0A1H9C5N5_9GAMM</name>
<protein>
    <submittedName>
        <fullName evidence="7">ATP synthase protein I</fullName>
    </submittedName>
</protein>
<evidence type="ECO:0000313" key="7">
    <source>
        <dbReference type="EMBL" id="SEP96301.1"/>
    </source>
</evidence>
<dbReference type="Pfam" id="PF03899">
    <property type="entry name" value="ATP-synt_I"/>
    <property type="match status" value="1"/>
</dbReference>
<keyword evidence="4 6" id="KW-1133">Transmembrane helix</keyword>
<evidence type="ECO:0000256" key="1">
    <source>
        <dbReference type="ARBA" id="ARBA00004651"/>
    </source>
</evidence>
<dbReference type="InterPro" id="IPR005598">
    <property type="entry name" value="ATP_synth_I"/>
</dbReference>
<evidence type="ECO:0000256" key="6">
    <source>
        <dbReference type="SAM" id="Phobius"/>
    </source>
</evidence>
<evidence type="ECO:0000256" key="3">
    <source>
        <dbReference type="ARBA" id="ARBA00022692"/>
    </source>
</evidence>
<dbReference type="AlphaFoldDB" id="A0A1H9C5N5"/>
<feature type="transmembrane region" description="Helical" evidence="6">
    <location>
        <begin position="100"/>
        <end position="118"/>
    </location>
</feature>
<proteinExistence type="predicted"/>
<feature type="transmembrane region" description="Helical" evidence="6">
    <location>
        <begin position="34"/>
        <end position="56"/>
    </location>
</feature>
<dbReference type="Proteomes" id="UP000199496">
    <property type="component" value="Unassembled WGS sequence"/>
</dbReference>
<evidence type="ECO:0000256" key="2">
    <source>
        <dbReference type="ARBA" id="ARBA00022475"/>
    </source>
</evidence>